<reference evidence="2" key="1">
    <citation type="journal article" date="2015" name="Nat. Genet.">
        <title>The genome and transcriptome of the zoonotic hookworm Ancylostoma ceylanicum identify infection-specific gene families.</title>
        <authorList>
            <person name="Schwarz E.M."/>
            <person name="Hu Y."/>
            <person name="Antoshechkin I."/>
            <person name="Miller M.M."/>
            <person name="Sternberg P.W."/>
            <person name="Aroian R.V."/>
        </authorList>
    </citation>
    <scope>NUCLEOTIDE SEQUENCE</scope>
    <source>
        <strain evidence="2">HY135</strain>
    </source>
</reference>
<accession>A0A016VKH5</accession>
<sequence>MVQNGYADSQIGPDTGQLCSSKPKAWFFHSSNFWNSLALRSYQTLSAVEFAYTPQYRLQEYEAVFIPLESVIKNRFCGCFAQELRAESVHLATPKT</sequence>
<evidence type="ECO:0000313" key="1">
    <source>
        <dbReference type="EMBL" id="EYC27796.1"/>
    </source>
</evidence>
<proteinExistence type="predicted"/>
<comment type="caution">
    <text evidence="1">The sequence shown here is derived from an EMBL/GenBank/DDBJ whole genome shotgun (WGS) entry which is preliminary data.</text>
</comment>
<keyword evidence="2" id="KW-1185">Reference proteome</keyword>
<dbReference type="Proteomes" id="UP000024635">
    <property type="component" value="Unassembled WGS sequence"/>
</dbReference>
<dbReference type="AlphaFoldDB" id="A0A016VKH5"/>
<evidence type="ECO:0000313" key="2">
    <source>
        <dbReference type="Proteomes" id="UP000024635"/>
    </source>
</evidence>
<name>A0A016VKH5_9BILA</name>
<organism evidence="1 2">
    <name type="scientific">Ancylostoma ceylanicum</name>
    <dbReference type="NCBI Taxonomy" id="53326"/>
    <lineage>
        <taxon>Eukaryota</taxon>
        <taxon>Metazoa</taxon>
        <taxon>Ecdysozoa</taxon>
        <taxon>Nematoda</taxon>
        <taxon>Chromadorea</taxon>
        <taxon>Rhabditida</taxon>
        <taxon>Rhabditina</taxon>
        <taxon>Rhabditomorpha</taxon>
        <taxon>Strongyloidea</taxon>
        <taxon>Ancylostomatidae</taxon>
        <taxon>Ancylostomatinae</taxon>
        <taxon>Ancylostoma</taxon>
    </lineage>
</organism>
<gene>
    <name evidence="1" type="primary">Acey_s0008.g19</name>
    <name evidence="1" type="ORF">Y032_0008g19</name>
</gene>
<dbReference type="EMBL" id="JARK01001344">
    <property type="protein sequence ID" value="EYC27796.1"/>
    <property type="molecule type" value="Genomic_DNA"/>
</dbReference>
<protein>
    <submittedName>
        <fullName evidence="1">Uncharacterized protein</fullName>
    </submittedName>
</protein>